<dbReference type="GO" id="GO:0003714">
    <property type="term" value="F:transcription corepressor activity"/>
    <property type="evidence" value="ECO:0007669"/>
    <property type="project" value="TreeGrafter"/>
</dbReference>
<evidence type="ECO:0000313" key="8">
    <source>
        <dbReference type="Proteomes" id="UP000834106"/>
    </source>
</evidence>
<evidence type="ECO:0000256" key="2">
    <source>
        <dbReference type="ARBA" id="ARBA00022491"/>
    </source>
</evidence>
<dbReference type="EMBL" id="OU503053">
    <property type="protein sequence ID" value="CAI9781559.1"/>
    <property type="molecule type" value="Genomic_DNA"/>
</dbReference>
<evidence type="ECO:0000256" key="6">
    <source>
        <dbReference type="SAM" id="MobiDB-lite"/>
    </source>
</evidence>
<dbReference type="FunFam" id="3.10.20.550:FF:000001">
    <property type="entry name" value="Histone deacetylase complex subunit SAP18"/>
    <property type="match status" value="1"/>
</dbReference>
<dbReference type="AlphaFoldDB" id="A0AAD2A4N4"/>
<organism evidence="7 8">
    <name type="scientific">Fraxinus pennsylvanica</name>
    <dbReference type="NCBI Taxonomy" id="56036"/>
    <lineage>
        <taxon>Eukaryota</taxon>
        <taxon>Viridiplantae</taxon>
        <taxon>Streptophyta</taxon>
        <taxon>Embryophyta</taxon>
        <taxon>Tracheophyta</taxon>
        <taxon>Spermatophyta</taxon>
        <taxon>Magnoliopsida</taxon>
        <taxon>eudicotyledons</taxon>
        <taxon>Gunneridae</taxon>
        <taxon>Pentapetalae</taxon>
        <taxon>asterids</taxon>
        <taxon>lamiids</taxon>
        <taxon>Lamiales</taxon>
        <taxon>Oleaceae</taxon>
        <taxon>Oleeae</taxon>
        <taxon>Fraxinus</taxon>
    </lineage>
</organism>
<evidence type="ECO:0000256" key="4">
    <source>
        <dbReference type="ARBA" id="ARBA00023163"/>
    </source>
</evidence>
<reference evidence="7" key="1">
    <citation type="submission" date="2023-05" db="EMBL/GenBank/DDBJ databases">
        <authorList>
            <person name="Huff M."/>
        </authorList>
    </citation>
    <scope>NUCLEOTIDE SEQUENCE</scope>
</reference>
<dbReference type="Proteomes" id="UP000834106">
    <property type="component" value="Chromosome 18"/>
</dbReference>
<evidence type="ECO:0000256" key="5">
    <source>
        <dbReference type="ARBA" id="ARBA00030511"/>
    </source>
</evidence>
<gene>
    <name evidence="7" type="ORF">FPE_LOCUS28989</name>
</gene>
<feature type="region of interest" description="Disordered" evidence="6">
    <location>
        <begin position="1"/>
        <end position="39"/>
    </location>
</feature>
<sequence length="157" mass="17569">MAEVQRRPGGRPLPPSARGPPPPPATKPGPRSEPVDREKTCPLLLRVFTKVGGHHTDGEFAVRGKEPKDEVQIYTWMDATLRELTDLVKEVAPEARRRDAMLSFAFVYPDKRGRFVVREVGRTFSYPNGRRPDSGSKALSELSFQIGDYLDVAILLQ</sequence>
<keyword evidence="3" id="KW-0805">Transcription regulation</keyword>
<dbReference type="GO" id="GO:0005634">
    <property type="term" value="C:nucleus"/>
    <property type="evidence" value="ECO:0007669"/>
    <property type="project" value="TreeGrafter"/>
</dbReference>
<accession>A0AAD2A4N4</accession>
<protein>
    <recommendedName>
        <fullName evidence="5">18 kDa Sin3-associated polypeptide</fullName>
    </recommendedName>
</protein>
<dbReference type="PANTHER" id="PTHR13082">
    <property type="entry name" value="SAP18"/>
    <property type="match status" value="1"/>
</dbReference>
<dbReference type="InterPro" id="IPR010516">
    <property type="entry name" value="SAP18"/>
</dbReference>
<dbReference type="Gene3D" id="3.10.20.550">
    <property type="entry name" value="ASAP complex, SAP18 subunit"/>
    <property type="match status" value="1"/>
</dbReference>
<evidence type="ECO:0000256" key="3">
    <source>
        <dbReference type="ARBA" id="ARBA00023015"/>
    </source>
</evidence>
<name>A0AAD2A4N4_9LAMI</name>
<evidence type="ECO:0000256" key="1">
    <source>
        <dbReference type="ARBA" id="ARBA00009143"/>
    </source>
</evidence>
<comment type="similarity">
    <text evidence="1">Belongs to the SAP18 family.</text>
</comment>
<evidence type="ECO:0000313" key="7">
    <source>
        <dbReference type="EMBL" id="CAI9781559.1"/>
    </source>
</evidence>
<keyword evidence="2" id="KW-0678">Repressor</keyword>
<feature type="compositionally biased region" description="Pro residues" evidence="6">
    <location>
        <begin position="11"/>
        <end position="27"/>
    </location>
</feature>
<keyword evidence="8" id="KW-1185">Reference proteome</keyword>
<keyword evidence="4" id="KW-0804">Transcription</keyword>
<dbReference type="Pfam" id="PF06487">
    <property type="entry name" value="SAP18"/>
    <property type="match status" value="1"/>
</dbReference>
<dbReference type="InterPro" id="IPR042534">
    <property type="entry name" value="SAP18_sf"/>
</dbReference>
<proteinExistence type="inferred from homology"/>
<dbReference type="PANTHER" id="PTHR13082:SF0">
    <property type="entry name" value="HISTONE DEACETYLASE COMPLEX SUBUNIT SAP18"/>
    <property type="match status" value="1"/>
</dbReference>